<protein>
    <submittedName>
        <fullName evidence="1">Uncharacterized protein</fullName>
    </submittedName>
</protein>
<proteinExistence type="predicted"/>
<gene>
    <name evidence="1" type="ORF">K443DRAFT_671207</name>
</gene>
<keyword evidence="2" id="KW-1185">Reference proteome</keyword>
<name>A0A0C9XCB6_9AGAR</name>
<dbReference type="AlphaFoldDB" id="A0A0C9XCB6"/>
<reference evidence="2" key="2">
    <citation type="submission" date="2015-01" db="EMBL/GenBank/DDBJ databases">
        <title>Evolutionary Origins and Diversification of the Mycorrhizal Mutualists.</title>
        <authorList>
            <consortium name="DOE Joint Genome Institute"/>
            <consortium name="Mycorrhizal Genomics Consortium"/>
            <person name="Kohler A."/>
            <person name="Kuo A."/>
            <person name="Nagy L.G."/>
            <person name="Floudas D."/>
            <person name="Copeland A."/>
            <person name="Barry K.W."/>
            <person name="Cichocki N."/>
            <person name="Veneault-Fourrey C."/>
            <person name="LaButti K."/>
            <person name="Lindquist E.A."/>
            <person name="Lipzen A."/>
            <person name="Lundell T."/>
            <person name="Morin E."/>
            <person name="Murat C."/>
            <person name="Riley R."/>
            <person name="Ohm R."/>
            <person name="Sun H."/>
            <person name="Tunlid A."/>
            <person name="Henrissat B."/>
            <person name="Grigoriev I.V."/>
            <person name="Hibbett D.S."/>
            <person name="Martin F."/>
        </authorList>
    </citation>
    <scope>NUCLEOTIDE SEQUENCE [LARGE SCALE GENOMIC DNA]</scope>
    <source>
        <strain evidence="2">LaAM-08-1</strain>
    </source>
</reference>
<evidence type="ECO:0000313" key="1">
    <source>
        <dbReference type="EMBL" id="KIK09895.1"/>
    </source>
</evidence>
<dbReference type="EMBL" id="KN838537">
    <property type="protein sequence ID" value="KIK09895.1"/>
    <property type="molecule type" value="Genomic_DNA"/>
</dbReference>
<dbReference type="Proteomes" id="UP000054477">
    <property type="component" value="Unassembled WGS sequence"/>
</dbReference>
<dbReference type="HOGENOM" id="CLU_2740421_0_0_1"/>
<organism evidence="1 2">
    <name type="scientific">Laccaria amethystina LaAM-08-1</name>
    <dbReference type="NCBI Taxonomy" id="1095629"/>
    <lineage>
        <taxon>Eukaryota</taxon>
        <taxon>Fungi</taxon>
        <taxon>Dikarya</taxon>
        <taxon>Basidiomycota</taxon>
        <taxon>Agaricomycotina</taxon>
        <taxon>Agaricomycetes</taxon>
        <taxon>Agaricomycetidae</taxon>
        <taxon>Agaricales</taxon>
        <taxon>Agaricineae</taxon>
        <taxon>Hydnangiaceae</taxon>
        <taxon>Laccaria</taxon>
    </lineage>
</organism>
<accession>A0A0C9XCB6</accession>
<evidence type="ECO:0000313" key="2">
    <source>
        <dbReference type="Proteomes" id="UP000054477"/>
    </source>
</evidence>
<reference evidence="1 2" key="1">
    <citation type="submission" date="2014-04" db="EMBL/GenBank/DDBJ databases">
        <authorList>
            <consortium name="DOE Joint Genome Institute"/>
            <person name="Kuo A."/>
            <person name="Kohler A."/>
            <person name="Nagy L.G."/>
            <person name="Floudas D."/>
            <person name="Copeland A."/>
            <person name="Barry K.W."/>
            <person name="Cichocki N."/>
            <person name="Veneault-Fourrey C."/>
            <person name="LaButti K."/>
            <person name="Lindquist E.A."/>
            <person name="Lipzen A."/>
            <person name="Lundell T."/>
            <person name="Morin E."/>
            <person name="Murat C."/>
            <person name="Sun H."/>
            <person name="Tunlid A."/>
            <person name="Henrissat B."/>
            <person name="Grigoriev I.V."/>
            <person name="Hibbett D.S."/>
            <person name="Martin F."/>
            <person name="Nordberg H.P."/>
            <person name="Cantor M.N."/>
            <person name="Hua S.X."/>
        </authorList>
    </citation>
    <scope>NUCLEOTIDE SEQUENCE [LARGE SCALE GENOMIC DNA]</scope>
    <source>
        <strain evidence="1 2">LaAM-08-1</strain>
    </source>
</reference>
<sequence>MFISTAAVSQLAVSEMSHSYKFKLLITTIFPAIYQLRALKFMRGRVRWPLGVLVCTCVFVATRAESVTTSA</sequence>